<organism evidence="1">
    <name type="scientific">Bactrocera dorsalis</name>
    <name type="common">Oriental fruit fly</name>
    <name type="synonym">Dacus dorsalis</name>
    <dbReference type="NCBI Taxonomy" id="27457"/>
    <lineage>
        <taxon>Eukaryota</taxon>
        <taxon>Metazoa</taxon>
        <taxon>Ecdysozoa</taxon>
        <taxon>Arthropoda</taxon>
        <taxon>Hexapoda</taxon>
        <taxon>Insecta</taxon>
        <taxon>Pterygota</taxon>
        <taxon>Neoptera</taxon>
        <taxon>Endopterygota</taxon>
        <taxon>Diptera</taxon>
        <taxon>Brachycera</taxon>
        <taxon>Muscomorpha</taxon>
        <taxon>Tephritoidea</taxon>
        <taxon>Tephritidae</taxon>
        <taxon>Bactrocera</taxon>
        <taxon>Bactrocera</taxon>
    </lineage>
</organism>
<evidence type="ECO:0000313" key="1">
    <source>
        <dbReference type="EMBL" id="JAC35636.1"/>
    </source>
</evidence>
<dbReference type="EMBL" id="GAKP01023320">
    <property type="protein sequence ID" value="JAC35636.1"/>
    <property type="molecule type" value="Transcribed_RNA"/>
</dbReference>
<proteinExistence type="predicted"/>
<protein>
    <submittedName>
        <fullName evidence="1">Uncharacterized protein</fullName>
    </submittedName>
</protein>
<name>A0A034UXD9_BACDO</name>
<feature type="non-terminal residue" evidence="1">
    <location>
        <position position="1"/>
    </location>
</feature>
<dbReference type="AlphaFoldDB" id="A0A034UXD9"/>
<accession>A0A034UXD9</accession>
<sequence>VVRSAEILLTNKNLTNPRTQSKPYITNGTTTAIVVEDMCSIESENTTVVLETNFSNALVRKDALNESLSNWESKSQADENKIIGFKPKYAYRERNNNVQNSQILPRETRNSFDKNCGDNIKDFGKKRLSFKSENFLRHIDTEENYSEGNGINIVQSNIIEEDSDFRNATQFMTTDLVEHSINSSSMDQFLFSSGGDSDCSNLAKHLAVAVRGCEDSRQEENANNFRISAAEIHNAYEVEGSGNENINGNAVVQSIVNKVLTEFALENDDSGEILISSCNSEIAEHNGRDTVGDCILNTNEKIQNLVEKAVISYDQQFQLAHSSDMGTDYCQPLSKSSIKCNQGSDYSPISERNMHDVDDETIISAHGVLESANQQTIAEIPSSKGICVEYKLLPKYMLYMESKQSLSPNQ</sequence>
<reference evidence="1" key="1">
    <citation type="journal article" date="2014" name="BMC Genomics">
        <title>Characterizing the developmental transcriptome of the oriental fruit fly, Bactrocera dorsalis (Diptera: Tephritidae) through comparative genomic analysis with Drosophila melanogaster utilizing modENCODE datasets.</title>
        <authorList>
            <person name="Geib S.M."/>
            <person name="Calla B."/>
            <person name="Hall B."/>
            <person name="Hou S."/>
            <person name="Manoukis N.C."/>
        </authorList>
    </citation>
    <scope>NUCLEOTIDE SEQUENCE</scope>
    <source>
        <strain evidence="1">Punador</strain>
    </source>
</reference>